<accession>A0A6J7X0K4</accession>
<name>A0A6J7X0K4_9CAUD</name>
<organism evidence="1">
    <name type="scientific">uncultured Caudovirales phage</name>
    <dbReference type="NCBI Taxonomy" id="2100421"/>
    <lineage>
        <taxon>Viruses</taxon>
        <taxon>Duplodnaviria</taxon>
        <taxon>Heunggongvirae</taxon>
        <taxon>Uroviricota</taxon>
        <taxon>Caudoviricetes</taxon>
        <taxon>Peduoviridae</taxon>
        <taxon>Maltschvirus</taxon>
        <taxon>Maltschvirus maltsch</taxon>
    </lineage>
</organism>
<gene>
    <name evidence="1" type="ORF">UFOVP392_5</name>
</gene>
<proteinExistence type="predicted"/>
<evidence type="ECO:0000313" key="1">
    <source>
        <dbReference type="EMBL" id="CAB5223723.1"/>
    </source>
</evidence>
<protein>
    <submittedName>
        <fullName evidence="1">Uncharacterized protein</fullName>
    </submittedName>
</protein>
<dbReference type="EMBL" id="LR798322">
    <property type="protein sequence ID" value="CAB5223723.1"/>
    <property type="molecule type" value="Genomic_DNA"/>
</dbReference>
<reference evidence="1" key="1">
    <citation type="submission" date="2020-05" db="EMBL/GenBank/DDBJ databases">
        <authorList>
            <person name="Chiriac C."/>
            <person name="Salcher M."/>
            <person name="Ghai R."/>
            <person name="Kavagutti S V."/>
        </authorList>
    </citation>
    <scope>NUCLEOTIDE SEQUENCE</scope>
</reference>
<sequence length="894" mass="98960">MVRIQLENGFLDVKEGTVFPLNFAVGDIRDLTKRSGAFSKTITLVGSKNNNELLNHYYDVNIQAGTFDINALTKCSVIQNNVPIMEDALLQLLSVNKNQQTDAYEQDVEYEVLIKDTRVEFFTAITNKELTDLDFTDLNHIFTSADIVATFDNTVTDGFKYVLPYDTDNLYNVRQMKPAIYAKTYFDRIFATAGFQYEWSDLAAARFDKLLIPYNGDSNTFDNQDYLVEEENNTPFTASVDSTIANNYREDATGWTEITDVQGSFNPTTGQFTVPITTNAAAGEAYIMEYQINFEFQIDNTNATVVLNSLAPFKATPVIGFSILGYNGQFSTLTSEQVINQGSVIPIGVTSLTGGIVTGSAALLSDGTIPAFLTSGQVANIVVGWQNGFCDFTGALPVNVELIVNSVRIKILPTANVQVIGGILDINQYVPLKIKQSDFVKSIFQMYNLFADTDVDQPNKLILRHRDEYYDSGAERDWSSKLMKDREQNLIFLPDLSAKKLKLTYKADTDSPNVVYTQMTDEIYGQLEYTFDNEYVKDTDTKELIFSPTPVVATTFDAYVPSLNGEAPKTNIRILYDGGEQSCGSWDLIEYGTTGSLGLTTYPMIGHFDDALTPTFDINFATCDYYYYTPSTLTANTLYNLYWRRTVNQINVGKMLVAYFHLTEADIQTLKLNDKIRIDNSWWNINKVIDYDANAEVPTKVELISIDTEIDLAPFVTNPGTPTSPPITATSHSTNLATRSTEANVNLSGDNVIVRGTGNNIGDGLRGLVIGDNRTLQEDGIITPRINGITTAVGGYTALLSQVGTAAPTAIVLADTIGGVTWTRIAQGEFIGTAPNPLNTLNTFIIIGNVEHDHLATAEIKSDGTIYVRTTNTSNHQHIDGKLKYSSLELRIYE</sequence>